<gene>
    <name evidence="8" type="primary">yrpC</name>
    <name evidence="7" type="synonym">murI</name>
    <name evidence="8" type="ORF">ERS852385_00015</name>
</gene>
<sequence>MKIAFFDSGIGGLSVLHHAMRVLPNEQFVFYADEDNVPYGVKTREEVMGFVQQAFDFLVGCDVKAIVVACNTATSVAVREMRHRYDIPIIGMEPAAKKALDLDGEHRVLVAATPITVHGKKMQILIDRFDKDHLVDLLPLPRLVEFAEREEFRSEAVRAYLEQELGRFPLADYSALVLGCTHFNYFKDTMREIMPENMHFVDGNEGTVRELMRQLDARHGLENLPQTVDYYYSGRRVEDAAELARIARYMERLDLVYEIH</sequence>
<organism evidence="8 9">
    <name type="scientific">Mitsuokella jalaludinii</name>
    <dbReference type="NCBI Taxonomy" id="187979"/>
    <lineage>
        <taxon>Bacteria</taxon>
        <taxon>Bacillati</taxon>
        <taxon>Bacillota</taxon>
        <taxon>Negativicutes</taxon>
        <taxon>Selenomonadales</taxon>
        <taxon>Selenomonadaceae</taxon>
        <taxon>Mitsuokella</taxon>
    </lineage>
</organism>
<dbReference type="Gene3D" id="3.40.50.1860">
    <property type="match status" value="2"/>
</dbReference>
<name>A0A173W390_9FIRM</name>
<keyword evidence="5 7" id="KW-0413">Isomerase</keyword>
<evidence type="ECO:0000256" key="2">
    <source>
        <dbReference type="ARBA" id="ARBA00013090"/>
    </source>
</evidence>
<dbReference type="EMBL" id="CYYU01000001">
    <property type="protein sequence ID" value="CUN33992.1"/>
    <property type="molecule type" value="Genomic_DNA"/>
</dbReference>
<dbReference type="GO" id="GO:0071555">
    <property type="term" value="P:cell wall organization"/>
    <property type="evidence" value="ECO:0007669"/>
    <property type="project" value="UniProtKB-KW"/>
</dbReference>
<dbReference type="SUPFAM" id="SSF53681">
    <property type="entry name" value="Aspartate/glutamate racemase"/>
    <property type="match status" value="2"/>
</dbReference>
<comment type="catalytic activity">
    <reaction evidence="1 7">
        <text>L-glutamate = D-glutamate</text>
        <dbReference type="Rhea" id="RHEA:12813"/>
        <dbReference type="ChEBI" id="CHEBI:29985"/>
        <dbReference type="ChEBI" id="CHEBI:29986"/>
        <dbReference type="EC" id="5.1.1.3"/>
    </reaction>
</comment>
<comment type="pathway">
    <text evidence="7">Cell wall biogenesis; peptidoglycan biosynthesis.</text>
</comment>
<dbReference type="STRING" id="187979.ERS852385_00015"/>
<dbReference type="GO" id="GO:0008881">
    <property type="term" value="F:glutamate racemase activity"/>
    <property type="evidence" value="ECO:0007669"/>
    <property type="project" value="UniProtKB-UniRule"/>
</dbReference>
<dbReference type="InterPro" id="IPR004391">
    <property type="entry name" value="Glu_race"/>
</dbReference>
<evidence type="ECO:0000256" key="5">
    <source>
        <dbReference type="ARBA" id="ARBA00023235"/>
    </source>
</evidence>
<evidence type="ECO:0000256" key="4">
    <source>
        <dbReference type="ARBA" id="ARBA00022984"/>
    </source>
</evidence>
<comment type="function">
    <text evidence="7">Provides the (R)-glutamate required for cell wall biosynthesis.</text>
</comment>
<feature type="binding site" evidence="7">
    <location>
        <begin position="181"/>
        <end position="182"/>
    </location>
    <ligand>
        <name>substrate</name>
    </ligand>
</feature>
<protein>
    <recommendedName>
        <fullName evidence="2 7">Glutamate racemase</fullName>
        <ecNumber evidence="2 7">5.1.1.3</ecNumber>
    </recommendedName>
</protein>
<keyword evidence="3 7" id="KW-0133">Cell shape</keyword>
<evidence type="ECO:0000256" key="7">
    <source>
        <dbReference type="HAMAP-Rule" id="MF_00258"/>
    </source>
</evidence>
<dbReference type="InterPro" id="IPR001920">
    <property type="entry name" value="Asp/Glu_race"/>
</dbReference>
<dbReference type="UniPathway" id="UPA00219"/>
<feature type="active site" description="Proton donor/acceptor" evidence="7">
    <location>
        <position position="70"/>
    </location>
</feature>
<dbReference type="GO" id="GO:0008360">
    <property type="term" value="P:regulation of cell shape"/>
    <property type="evidence" value="ECO:0007669"/>
    <property type="project" value="UniProtKB-KW"/>
</dbReference>
<proteinExistence type="inferred from homology"/>
<accession>A0A173W390</accession>
<dbReference type="OrthoDB" id="9801055at2"/>
<dbReference type="AlphaFoldDB" id="A0A173W390"/>
<dbReference type="InterPro" id="IPR015942">
    <property type="entry name" value="Asp/Glu/hydantoin_racemase"/>
</dbReference>
<dbReference type="InterPro" id="IPR018187">
    <property type="entry name" value="Asp/Glu_racemase_AS_1"/>
</dbReference>
<dbReference type="GeneID" id="83709883"/>
<dbReference type="eggNOG" id="COG0796">
    <property type="taxonomic scope" value="Bacteria"/>
</dbReference>
<dbReference type="RefSeq" id="WP_036374131.1">
    <property type="nucleotide sequence ID" value="NZ_CABIWZ010000001.1"/>
</dbReference>
<evidence type="ECO:0000313" key="8">
    <source>
        <dbReference type="EMBL" id="CUN33992.1"/>
    </source>
</evidence>
<feature type="binding site" evidence="7">
    <location>
        <begin position="7"/>
        <end position="8"/>
    </location>
    <ligand>
        <name>substrate</name>
    </ligand>
</feature>
<reference evidence="8 9" key="1">
    <citation type="submission" date="2015-09" db="EMBL/GenBank/DDBJ databases">
        <authorList>
            <consortium name="Pathogen Informatics"/>
        </authorList>
    </citation>
    <scope>NUCLEOTIDE SEQUENCE [LARGE SCALE GENOMIC DNA]</scope>
    <source>
        <strain evidence="8 9">2789STDY5608828</strain>
    </source>
</reference>
<dbReference type="PROSITE" id="PS00923">
    <property type="entry name" value="ASP_GLU_RACEMASE_1"/>
    <property type="match status" value="1"/>
</dbReference>
<dbReference type="GO" id="GO:0009252">
    <property type="term" value="P:peptidoglycan biosynthetic process"/>
    <property type="evidence" value="ECO:0007669"/>
    <property type="project" value="UniProtKB-UniRule"/>
</dbReference>
<feature type="active site" description="Proton donor/acceptor" evidence="7">
    <location>
        <position position="180"/>
    </location>
</feature>
<evidence type="ECO:0000256" key="6">
    <source>
        <dbReference type="ARBA" id="ARBA00023316"/>
    </source>
</evidence>
<dbReference type="PANTHER" id="PTHR21198">
    <property type="entry name" value="GLUTAMATE RACEMASE"/>
    <property type="match status" value="1"/>
</dbReference>
<dbReference type="HAMAP" id="MF_00258">
    <property type="entry name" value="Glu_racemase"/>
    <property type="match status" value="1"/>
</dbReference>
<feature type="binding site" evidence="7">
    <location>
        <begin position="39"/>
        <end position="40"/>
    </location>
    <ligand>
        <name>substrate</name>
    </ligand>
</feature>
<dbReference type="PANTHER" id="PTHR21198:SF3">
    <property type="entry name" value="GLUTAMATE RACEMASE"/>
    <property type="match status" value="1"/>
</dbReference>
<evidence type="ECO:0000256" key="1">
    <source>
        <dbReference type="ARBA" id="ARBA00001602"/>
    </source>
</evidence>
<dbReference type="Proteomes" id="UP000095546">
    <property type="component" value="Unassembled WGS sequence"/>
</dbReference>
<evidence type="ECO:0000256" key="3">
    <source>
        <dbReference type="ARBA" id="ARBA00022960"/>
    </source>
</evidence>
<feature type="binding site" evidence="7">
    <location>
        <begin position="71"/>
        <end position="72"/>
    </location>
    <ligand>
        <name>substrate</name>
    </ligand>
</feature>
<keyword evidence="6 7" id="KW-0961">Cell wall biogenesis/degradation</keyword>
<keyword evidence="4 7" id="KW-0573">Peptidoglycan synthesis</keyword>
<comment type="similarity">
    <text evidence="7">Belongs to the aspartate/glutamate racemases family.</text>
</comment>
<evidence type="ECO:0000313" key="9">
    <source>
        <dbReference type="Proteomes" id="UP000095546"/>
    </source>
</evidence>
<dbReference type="NCBIfam" id="TIGR00067">
    <property type="entry name" value="glut_race"/>
    <property type="match status" value="1"/>
</dbReference>
<keyword evidence="9" id="KW-1185">Reference proteome</keyword>
<dbReference type="Pfam" id="PF01177">
    <property type="entry name" value="Asp_Glu_race"/>
    <property type="match status" value="1"/>
</dbReference>
<dbReference type="EC" id="5.1.1.3" evidence="2 7"/>